<dbReference type="SUPFAM" id="SSF53098">
    <property type="entry name" value="Ribonuclease H-like"/>
    <property type="match status" value="1"/>
</dbReference>
<dbReference type="Gene3D" id="1.10.340.70">
    <property type="match status" value="1"/>
</dbReference>
<evidence type="ECO:0000313" key="4">
    <source>
        <dbReference type="EMBL" id="KAL0404040.1"/>
    </source>
</evidence>
<dbReference type="InterPro" id="IPR012337">
    <property type="entry name" value="RNaseH-like_sf"/>
</dbReference>
<feature type="domain" description="Integrase zinc-binding" evidence="3">
    <location>
        <begin position="55"/>
        <end position="106"/>
    </location>
</feature>
<dbReference type="PANTHER" id="PTHR48475">
    <property type="entry name" value="RIBONUCLEASE H"/>
    <property type="match status" value="1"/>
</dbReference>
<dbReference type="Pfam" id="PF13456">
    <property type="entry name" value="RVT_3"/>
    <property type="match status" value="1"/>
</dbReference>
<dbReference type="InterPro" id="IPR041588">
    <property type="entry name" value="Integrase_H2C2"/>
</dbReference>
<evidence type="ECO:0000256" key="1">
    <source>
        <dbReference type="SAM" id="MobiDB-lite"/>
    </source>
</evidence>
<evidence type="ECO:0000259" key="3">
    <source>
        <dbReference type="Pfam" id="PF17921"/>
    </source>
</evidence>
<reference evidence="4" key="1">
    <citation type="submission" date="2020-06" db="EMBL/GenBank/DDBJ databases">
        <authorList>
            <person name="Li T."/>
            <person name="Hu X."/>
            <person name="Zhang T."/>
            <person name="Song X."/>
            <person name="Zhang H."/>
            <person name="Dai N."/>
            <person name="Sheng W."/>
            <person name="Hou X."/>
            <person name="Wei L."/>
        </authorList>
    </citation>
    <scope>NUCLEOTIDE SEQUENCE</scope>
    <source>
        <strain evidence="4">G02</strain>
        <tissue evidence="4">Leaf</tissue>
    </source>
</reference>
<dbReference type="GO" id="GO:0003676">
    <property type="term" value="F:nucleic acid binding"/>
    <property type="evidence" value="ECO:0007669"/>
    <property type="project" value="InterPro"/>
</dbReference>
<dbReference type="PANTHER" id="PTHR48475:SF2">
    <property type="entry name" value="RIBONUCLEASE H"/>
    <property type="match status" value="1"/>
</dbReference>
<protein>
    <recommendedName>
        <fullName evidence="5">RNase H type-1 domain-containing protein</fullName>
    </recommendedName>
</protein>
<proteinExistence type="predicted"/>
<comment type="caution">
    <text evidence="4">The sequence shown here is derived from an EMBL/GenBank/DDBJ whole genome shotgun (WGS) entry which is preliminary data.</text>
</comment>
<gene>
    <name evidence="4" type="ORF">Sradi_2044800</name>
</gene>
<organism evidence="4">
    <name type="scientific">Sesamum radiatum</name>
    <name type="common">Black benniseed</name>
    <dbReference type="NCBI Taxonomy" id="300843"/>
    <lineage>
        <taxon>Eukaryota</taxon>
        <taxon>Viridiplantae</taxon>
        <taxon>Streptophyta</taxon>
        <taxon>Embryophyta</taxon>
        <taxon>Tracheophyta</taxon>
        <taxon>Spermatophyta</taxon>
        <taxon>Magnoliopsida</taxon>
        <taxon>eudicotyledons</taxon>
        <taxon>Gunneridae</taxon>
        <taxon>Pentapetalae</taxon>
        <taxon>asterids</taxon>
        <taxon>lamiids</taxon>
        <taxon>Lamiales</taxon>
        <taxon>Pedaliaceae</taxon>
        <taxon>Sesamum</taxon>
    </lineage>
</organism>
<feature type="region of interest" description="Disordered" evidence="1">
    <location>
        <begin position="148"/>
        <end position="171"/>
    </location>
</feature>
<dbReference type="GO" id="GO:0004523">
    <property type="term" value="F:RNA-DNA hybrid ribonuclease activity"/>
    <property type="evidence" value="ECO:0007669"/>
    <property type="project" value="InterPro"/>
</dbReference>
<evidence type="ECO:0008006" key="5">
    <source>
        <dbReference type="Google" id="ProtNLM"/>
    </source>
</evidence>
<feature type="compositionally biased region" description="Polar residues" evidence="1">
    <location>
        <begin position="148"/>
        <end position="159"/>
    </location>
</feature>
<dbReference type="Pfam" id="PF17921">
    <property type="entry name" value="Integrase_H2C2"/>
    <property type="match status" value="1"/>
</dbReference>
<feature type="domain" description="RNase H type-1" evidence="2">
    <location>
        <begin position="6"/>
        <end position="54"/>
    </location>
</feature>
<dbReference type="EMBL" id="JACGWJ010000008">
    <property type="protein sequence ID" value="KAL0404040.1"/>
    <property type="molecule type" value="Genomic_DNA"/>
</dbReference>
<reference evidence="4" key="2">
    <citation type="journal article" date="2024" name="Plant">
        <title>Genomic evolution and insights into agronomic trait innovations of Sesamum species.</title>
        <authorList>
            <person name="Miao H."/>
            <person name="Wang L."/>
            <person name="Qu L."/>
            <person name="Liu H."/>
            <person name="Sun Y."/>
            <person name="Le M."/>
            <person name="Wang Q."/>
            <person name="Wei S."/>
            <person name="Zheng Y."/>
            <person name="Lin W."/>
            <person name="Duan Y."/>
            <person name="Cao H."/>
            <person name="Xiong S."/>
            <person name="Wang X."/>
            <person name="Wei L."/>
            <person name="Li C."/>
            <person name="Ma Q."/>
            <person name="Ju M."/>
            <person name="Zhao R."/>
            <person name="Li G."/>
            <person name="Mu C."/>
            <person name="Tian Q."/>
            <person name="Mei H."/>
            <person name="Zhang T."/>
            <person name="Gao T."/>
            <person name="Zhang H."/>
        </authorList>
    </citation>
    <scope>NUCLEOTIDE SEQUENCE</scope>
    <source>
        <strain evidence="4">G02</strain>
    </source>
</reference>
<sequence length="171" mass="19053">MEFAVKFEFKASNSETEYKALVLGMRMAQNAGVSHLLAYSDSLLIVKYLSQEEGLHILKEIHEGCCRSHIGTWALANQALRAGYFWLTMKQDARHLVNKCMKCQKHVTLIHQPIEPLNGMLSPYPFSQWGMDIVGPFPLELGQMKSSGLPSTISQSGCKQSPLPVSQKGKS</sequence>
<dbReference type="AlphaFoldDB" id="A0AAW2THM6"/>
<accession>A0AAW2THM6</accession>
<evidence type="ECO:0000259" key="2">
    <source>
        <dbReference type="Pfam" id="PF13456"/>
    </source>
</evidence>
<dbReference type="InterPro" id="IPR002156">
    <property type="entry name" value="RNaseH_domain"/>
</dbReference>
<name>A0AAW2THM6_SESRA</name>